<dbReference type="EMBL" id="ML210157">
    <property type="protein sequence ID" value="TFK28328.1"/>
    <property type="molecule type" value="Genomic_DNA"/>
</dbReference>
<proteinExistence type="predicted"/>
<keyword evidence="2" id="KW-0472">Membrane</keyword>
<evidence type="ECO:0000256" key="1">
    <source>
        <dbReference type="SAM" id="MobiDB-lite"/>
    </source>
</evidence>
<feature type="region of interest" description="Disordered" evidence="1">
    <location>
        <begin position="228"/>
        <end position="270"/>
    </location>
</feature>
<gene>
    <name evidence="4" type="ORF">FA15DRAFT_652975</name>
</gene>
<dbReference type="Gene3D" id="2.60.120.260">
    <property type="entry name" value="Galactose-binding domain-like"/>
    <property type="match status" value="1"/>
</dbReference>
<keyword evidence="5" id="KW-1185">Reference proteome</keyword>
<evidence type="ECO:0000313" key="4">
    <source>
        <dbReference type="EMBL" id="TFK28328.1"/>
    </source>
</evidence>
<name>A0A5C3L6H5_COPMA</name>
<keyword evidence="3" id="KW-0732">Signal</keyword>
<keyword evidence="2" id="KW-1133">Transmembrane helix</keyword>
<evidence type="ECO:0000256" key="2">
    <source>
        <dbReference type="SAM" id="Phobius"/>
    </source>
</evidence>
<feature type="compositionally biased region" description="Basic residues" evidence="1">
    <location>
        <begin position="243"/>
        <end position="252"/>
    </location>
</feature>
<reference evidence="4 5" key="1">
    <citation type="journal article" date="2019" name="Nat. Ecol. Evol.">
        <title>Megaphylogeny resolves global patterns of mushroom evolution.</title>
        <authorList>
            <person name="Varga T."/>
            <person name="Krizsan K."/>
            <person name="Foldi C."/>
            <person name="Dima B."/>
            <person name="Sanchez-Garcia M."/>
            <person name="Sanchez-Ramirez S."/>
            <person name="Szollosi G.J."/>
            <person name="Szarkandi J.G."/>
            <person name="Papp V."/>
            <person name="Albert L."/>
            <person name="Andreopoulos W."/>
            <person name="Angelini C."/>
            <person name="Antonin V."/>
            <person name="Barry K.W."/>
            <person name="Bougher N.L."/>
            <person name="Buchanan P."/>
            <person name="Buyck B."/>
            <person name="Bense V."/>
            <person name="Catcheside P."/>
            <person name="Chovatia M."/>
            <person name="Cooper J."/>
            <person name="Damon W."/>
            <person name="Desjardin D."/>
            <person name="Finy P."/>
            <person name="Geml J."/>
            <person name="Haridas S."/>
            <person name="Hughes K."/>
            <person name="Justo A."/>
            <person name="Karasinski D."/>
            <person name="Kautmanova I."/>
            <person name="Kiss B."/>
            <person name="Kocsube S."/>
            <person name="Kotiranta H."/>
            <person name="LaButti K.M."/>
            <person name="Lechner B.E."/>
            <person name="Liimatainen K."/>
            <person name="Lipzen A."/>
            <person name="Lukacs Z."/>
            <person name="Mihaltcheva S."/>
            <person name="Morgado L.N."/>
            <person name="Niskanen T."/>
            <person name="Noordeloos M.E."/>
            <person name="Ohm R.A."/>
            <person name="Ortiz-Santana B."/>
            <person name="Ovrebo C."/>
            <person name="Racz N."/>
            <person name="Riley R."/>
            <person name="Savchenko A."/>
            <person name="Shiryaev A."/>
            <person name="Soop K."/>
            <person name="Spirin V."/>
            <person name="Szebenyi C."/>
            <person name="Tomsovsky M."/>
            <person name="Tulloss R.E."/>
            <person name="Uehling J."/>
            <person name="Grigoriev I.V."/>
            <person name="Vagvolgyi C."/>
            <person name="Papp T."/>
            <person name="Martin F.M."/>
            <person name="Miettinen O."/>
            <person name="Hibbett D.S."/>
            <person name="Nagy L.G."/>
        </authorList>
    </citation>
    <scope>NUCLEOTIDE SEQUENCE [LARGE SCALE GENOMIC DNA]</scope>
    <source>
        <strain evidence="4 5">CBS 121175</strain>
    </source>
</reference>
<evidence type="ECO:0000313" key="5">
    <source>
        <dbReference type="Proteomes" id="UP000307440"/>
    </source>
</evidence>
<dbReference type="STRING" id="230819.A0A5C3L6H5"/>
<organism evidence="4 5">
    <name type="scientific">Coprinopsis marcescibilis</name>
    <name type="common">Agaric fungus</name>
    <name type="synonym">Psathyrella marcescibilis</name>
    <dbReference type="NCBI Taxonomy" id="230819"/>
    <lineage>
        <taxon>Eukaryota</taxon>
        <taxon>Fungi</taxon>
        <taxon>Dikarya</taxon>
        <taxon>Basidiomycota</taxon>
        <taxon>Agaricomycotina</taxon>
        <taxon>Agaricomycetes</taxon>
        <taxon>Agaricomycetidae</taxon>
        <taxon>Agaricales</taxon>
        <taxon>Agaricineae</taxon>
        <taxon>Psathyrellaceae</taxon>
        <taxon>Coprinopsis</taxon>
    </lineage>
</organism>
<evidence type="ECO:0008006" key="6">
    <source>
        <dbReference type="Google" id="ProtNLM"/>
    </source>
</evidence>
<dbReference type="OrthoDB" id="3004867at2759"/>
<protein>
    <recommendedName>
        <fullName evidence="6">Mid2 domain-containing protein</fullName>
    </recommendedName>
</protein>
<keyword evidence="2" id="KW-0812">Transmembrane</keyword>
<feature type="transmembrane region" description="Helical" evidence="2">
    <location>
        <begin position="196"/>
        <end position="217"/>
    </location>
</feature>
<evidence type="ECO:0000256" key="3">
    <source>
        <dbReference type="SAM" id="SignalP"/>
    </source>
</evidence>
<feature type="chain" id="PRO_5023007024" description="Mid2 domain-containing protein" evidence="3">
    <location>
        <begin position="22"/>
        <end position="270"/>
    </location>
</feature>
<accession>A0A5C3L6H5</accession>
<dbReference type="AlphaFoldDB" id="A0A5C3L6H5"/>
<sequence length="270" mass="29430">MLRNSFLFHSVCTWLVSLTLAQTLRNVSIDDQDPAIQYIPPASWRRSPVNDWDAGEGRTHMSARDARARAEFNFTGIALYYYSPRWPSAVATGLSVDDEDITVDQTDYDSQETGRDPTRRSRLLATFADLENTQHSVRVFVPDGYEYATVDYFVYTEIVDAAIGNGTANNTDSSPGGAVNEPTSTSTPVEVTGVPIVGLVLGAIGVLAILFCLGALIHRQNAREAARAVAAPKASNDGPNPMIRHHSSRRGVTRPAMAMLNHSAPRNPGR</sequence>
<dbReference type="Proteomes" id="UP000307440">
    <property type="component" value="Unassembled WGS sequence"/>
</dbReference>
<feature type="signal peptide" evidence="3">
    <location>
        <begin position="1"/>
        <end position="21"/>
    </location>
</feature>